<dbReference type="OrthoDB" id="1715990at2759"/>
<proteinExistence type="predicted"/>
<reference evidence="1 2" key="1">
    <citation type="journal article" date="2020" name="Nat. Food">
        <title>A phased Vanilla planifolia genome enables genetic improvement of flavour and production.</title>
        <authorList>
            <person name="Hasing T."/>
            <person name="Tang H."/>
            <person name="Brym M."/>
            <person name="Khazi F."/>
            <person name="Huang T."/>
            <person name="Chambers A.H."/>
        </authorList>
    </citation>
    <scope>NUCLEOTIDE SEQUENCE [LARGE SCALE GENOMIC DNA]</scope>
    <source>
        <tissue evidence="1">Leaf</tissue>
    </source>
</reference>
<evidence type="ECO:0000313" key="1">
    <source>
        <dbReference type="EMBL" id="KAG0448392.1"/>
    </source>
</evidence>
<name>A0A835PDD4_VANPL</name>
<protein>
    <submittedName>
        <fullName evidence="1">Uncharacterized protein</fullName>
    </submittedName>
</protein>
<accession>A0A835PDD4</accession>
<sequence length="51" mass="5726">MALALPPSSAIGIKRRTKENRFPQGFDREGRIKKPYGREGAAASWNHCKVQ</sequence>
<feature type="non-terminal residue" evidence="1">
    <location>
        <position position="51"/>
    </location>
</feature>
<dbReference type="AlphaFoldDB" id="A0A835PDD4"/>
<organism evidence="1 2">
    <name type="scientific">Vanilla planifolia</name>
    <name type="common">Vanilla</name>
    <dbReference type="NCBI Taxonomy" id="51239"/>
    <lineage>
        <taxon>Eukaryota</taxon>
        <taxon>Viridiplantae</taxon>
        <taxon>Streptophyta</taxon>
        <taxon>Embryophyta</taxon>
        <taxon>Tracheophyta</taxon>
        <taxon>Spermatophyta</taxon>
        <taxon>Magnoliopsida</taxon>
        <taxon>Liliopsida</taxon>
        <taxon>Asparagales</taxon>
        <taxon>Orchidaceae</taxon>
        <taxon>Vanilloideae</taxon>
        <taxon>Vanilleae</taxon>
        <taxon>Vanilla</taxon>
    </lineage>
</organism>
<evidence type="ECO:0000313" key="2">
    <source>
        <dbReference type="Proteomes" id="UP000636800"/>
    </source>
</evidence>
<keyword evidence="2" id="KW-1185">Reference proteome</keyword>
<dbReference type="EMBL" id="JADCNL010000329">
    <property type="protein sequence ID" value="KAG0448392.1"/>
    <property type="molecule type" value="Genomic_DNA"/>
</dbReference>
<gene>
    <name evidence="1" type="ORF">HPP92_027861</name>
</gene>
<comment type="caution">
    <text evidence="1">The sequence shown here is derived from an EMBL/GenBank/DDBJ whole genome shotgun (WGS) entry which is preliminary data.</text>
</comment>
<dbReference type="Proteomes" id="UP000636800">
    <property type="component" value="Unassembled WGS sequence"/>
</dbReference>